<comment type="function">
    <text evidence="4">Functions in the N-end rule pathway of protein degradation where it conjugates Leu, Phe and, less efficiently, Met from aminoacyl-tRNAs to the N-termini of proteins containing an N-terminal arginine or lysine.</text>
</comment>
<keyword evidence="1 4" id="KW-0963">Cytoplasm</keyword>
<gene>
    <name evidence="4" type="primary">aat</name>
    <name evidence="5" type="ORF">ETSY2_34770</name>
</gene>
<accession>W4LY64</accession>
<dbReference type="PANTHER" id="PTHR30098">
    <property type="entry name" value="LEUCYL/PHENYLALANYL-TRNA--PROTEIN TRANSFERASE"/>
    <property type="match status" value="1"/>
</dbReference>
<dbReference type="InterPro" id="IPR016181">
    <property type="entry name" value="Acyl_CoA_acyltransferase"/>
</dbReference>
<comment type="catalytic activity">
    <reaction evidence="4">
        <text>N-terminal L-lysyl-[protein] + L-leucyl-tRNA(Leu) = N-terminal L-leucyl-L-lysyl-[protein] + tRNA(Leu) + H(+)</text>
        <dbReference type="Rhea" id="RHEA:12340"/>
        <dbReference type="Rhea" id="RHEA-COMP:9613"/>
        <dbReference type="Rhea" id="RHEA-COMP:9622"/>
        <dbReference type="Rhea" id="RHEA-COMP:12670"/>
        <dbReference type="Rhea" id="RHEA-COMP:12671"/>
        <dbReference type="ChEBI" id="CHEBI:15378"/>
        <dbReference type="ChEBI" id="CHEBI:65249"/>
        <dbReference type="ChEBI" id="CHEBI:78442"/>
        <dbReference type="ChEBI" id="CHEBI:78494"/>
        <dbReference type="ChEBI" id="CHEBI:133043"/>
        <dbReference type="EC" id="2.3.2.6"/>
    </reaction>
</comment>
<dbReference type="Proteomes" id="UP000019140">
    <property type="component" value="Unassembled WGS sequence"/>
</dbReference>
<dbReference type="PATRIC" id="fig|1429439.4.peg.5883"/>
<comment type="subcellular location">
    <subcellularLocation>
        <location evidence="4">Cytoplasm</location>
    </subcellularLocation>
</comment>
<dbReference type="GO" id="GO:0030163">
    <property type="term" value="P:protein catabolic process"/>
    <property type="evidence" value="ECO:0007669"/>
    <property type="project" value="UniProtKB-UniRule"/>
</dbReference>
<dbReference type="HAMAP" id="MF_00688">
    <property type="entry name" value="Leu_Phe_trans"/>
    <property type="match status" value="1"/>
</dbReference>
<evidence type="ECO:0000313" key="6">
    <source>
        <dbReference type="Proteomes" id="UP000019140"/>
    </source>
</evidence>
<evidence type="ECO:0000256" key="4">
    <source>
        <dbReference type="HAMAP-Rule" id="MF_00688"/>
    </source>
</evidence>
<dbReference type="InterPro" id="IPR004616">
    <property type="entry name" value="Leu/Phe-tRNA_Trfase"/>
</dbReference>
<dbReference type="EMBL" id="AZHX01001491">
    <property type="protein sequence ID" value="ETX02828.1"/>
    <property type="molecule type" value="Genomic_DNA"/>
</dbReference>
<dbReference type="GO" id="GO:0005737">
    <property type="term" value="C:cytoplasm"/>
    <property type="evidence" value="ECO:0007669"/>
    <property type="project" value="UniProtKB-SubCell"/>
</dbReference>
<comment type="caution">
    <text evidence="5">The sequence shown here is derived from an EMBL/GenBank/DDBJ whole genome shotgun (WGS) entry which is preliminary data.</text>
</comment>
<keyword evidence="6" id="KW-1185">Reference proteome</keyword>
<evidence type="ECO:0000256" key="2">
    <source>
        <dbReference type="ARBA" id="ARBA00022679"/>
    </source>
</evidence>
<name>W4LY64_9BACT</name>
<reference evidence="5 6" key="1">
    <citation type="journal article" date="2014" name="Nature">
        <title>An environmental bacterial taxon with a large and distinct metabolic repertoire.</title>
        <authorList>
            <person name="Wilson M.C."/>
            <person name="Mori T."/>
            <person name="Ruckert C."/>
            <person name="Uria A.R."/>
            <person name="Helf M.J."/>
            <person name="Takada K."/>
            <person name="Gernert C."/>
            <person name="Steffens U.A."/>
            <person name="Heycke N."/>
            <person name="Schmitt S."/>
            <person name="Rinke C."/>
            <person name="Helfrich E.J."/>
            <person name="Brachmann A.O."/>
            <person name="Gurgui C."/>
            <person name="Wakimoto T."/>
            <person name="Kracht M."/>
            <person name="Crusemann M."/>
            <person name="Hentschel U."/>
            <person name="Abe I."/>
            <person name="Matsunaga S."/>
            <person name="Kalinowski J."/>
            <person name="Takeyama H."/>
            <person name="Piel J."/>
        </authorList>
    </citation>
    <scope>NUCLEOTIDE SEQUENCE [LARGE SCALE GENOMIC DNA]</scope>
    <source>
        <strain evidence="6">TSY2</strain>
    </source>
</reference>
<evidence type="ECO:0000256" key="3">
    <source>
        <dbReference type="ARBA" id="ARBA00023315"/>
    </source>
</evidence>
<dbReference type="InterPro" id="IPR042203">
    <property type="entry name" value="Leu/Phe-tRNA_Trfase_C"/>
</dbReference>
<evidence type="ECO:0000256" key="1">
    <source>
        <dbReference type="ARBA" id="ARBA00022490"/>
    </source>
</evidence>
<dbReference type="Gene3D" id="3.30.70.3550">
    <property type="entry name" value="Leucyl/phenylalanyl-tRNA-protein transferase, N-terminal domain"/>
    <property type="match status" value="1"/>
</dbReference>
<dbReference type="AlphaFoldDB" id="W4LY64"/>
<protein>
    <recommendedName>
        <fullName evidence="4">Leucyl/phenylalanyl-tRNA--protein transferase</fullName>
        <ecNumber evidence="4">2.3.2.6</ecNumber>
    </recommendedName>
    <alternativeName>
        <fullName evidence="4">L/F-transferase</fullName>
    </alternativeName>
    <alternativeName>
        <fullName evidence="4">Leucyltransferase</fullName>
    </alternativeName>
    <alternativeName>
        <fullName evidence="4">Phenyalanyltransferase</fullName>
    </alternativeName>
</protein>
<sequence length="232" mass="26775">MPVYRLTDQYVFPDPNDADDNGLLAVGGDLHPKRVLLAYAQGIFPWPHGDEWPMLWFSPDPRMVLLPSDLHVSRSLRRTCNKGLYDIRFDTAFEQVMLACSATYRPNQDGTWVTPEMVEAYCQLHELGFAHSIEAWADGELAGGLYGLSLGGAFFGESMFAHRSNASKVAFVYLVRQLQDWAFQLIDCQVYTEHLERFGAQEWPRRRFLRALDRALQMPTRRGRWQWTRDSI</sequence>
<comment type="similarity">
    <text evidence="4">Belongs to the L/F-transferase family.</text>
</comment>
<keyword evidence="3 4" id="KW-0012">Acyltransferase</keyword>
<dbReference type="FunFam" id="3.40.630.70:FF:000001">
    <property type="entry name" value="Leucyl/phenylalanyl-tRNA--protein transferase"/>
    <property type="match status" value="1"/>
</dbReference>
<comment type="catalytic activity">
    <reaction evidence="4">
        <text>L-phenylalanyl-tRNA(Phe) + an N-terminal L-alpha-aminoacyl-[protein] = an N-terminal L-phenylalanyl-L-alpha-aminoacyl-[protein] + tRNA(Phe)</text>
        <dbReference type="Rhea" id="RHEA:43632"/>
        <dbReference type="Rhea" id="RHEA-COMP:9668"/>
        <dbReference type="Rhea" id="RHEA-COMP:9699"/>
        <dbReference type="Rhea" id="RHEA-COMP:10636"/>
        <dbReference type="Rhea" id="RHEA-COMP:10637"/>
        <dbReference type="ChEBI" id="CHEBI:78442"/>
        <dbReference type="ChEBI" id="CHEBI:78531"/>
        <dbReference type="ChEBI" id="CHEBI:78597"/>
        <dbReference type="ChEBI" id="CHEBI:83561"/>
        <dbReference type="EC" id="2.3.2.6"/>
    </reaction>
</comment>
<dbReference type="EC" id="2.3.2.6" evidence="4"/>
<dbReference type="SUPFAM" id="SSF55729">
    <property type="entry name" value="Acyl-CoA N-acyltransferases (Nat)"/>
    <property type="match status" value="1"/>
</dbReference>
<dbReference type="HOGENOM" id="CLU_075045_0_0_7"/>
<dbReference type="InterPro" id="IPR042221">
    <property type="entry name" value="Leu/Phe-tRNA_Trfase_N"/>
</dbReference>
<dbReference type="GO" id="GO:0008914">
    <property type="term" value="F:leucyl-tRNA--protein transferase activity"/>
    <property type="evidence" value="ECO:0007669"/>
    <property type="project" value="UniProtKB-UniRule"/>
</dbReference>
<evidence type="ECO:0000313" key="5">
    <source>
        <dbReference type="EMBL" id="ETX02828.1"/>
    </source>
</evidence>
<dbReference type="NCBIfam" id="TIGR00667">
    <property type="entry name" value="aat"/>
    <property type="match status" value="1"/>
</dbReference>
<dbReference type="Pfam" id="PF03588">
    <property type="entry name" value="Leu_Phe_trans"/>
    <property type="match status" value="1"/>
</dbReference>
<organism evidence="5 6">
    <name type="scientific">Candidatus Entotheonella gemina</name>
    <dbReference type="NCBI Taxonomy" id="1429439"/>
    <lineage>
        <taxon>Bacteria</taxon>
        <taxon>Pseudomonadati</taxon>
        <taxon>Nitrospinota/Tectimicrobiota group</taxon>
        <taxon>Candidatus Tectimicrobiota</taxon>
        <taxon>Candidatus Entotheonellia</taxon>
        <taxon>Candidatus Entotheonellales</taxon>
        <taxon>Candidatus Entotheonellaceae</taxon>
        <taxon>Candidatus Entotheonella</taxon>
    </lineage>
</organism>
<dbReference type="PANTHER" id="PTHR30098:SF2">
    <property type="entry name" value="LEUCYL_PHENYLALANYL-TRNA--PROTEIN TRANSFERASE"/>
    <property type="match status" value="1"/>
</dbReference>
<comment type="catalytic activity">
    <reaction evidence="4">
        <text>N-terminal L-arginyl-[protein] + L-leucyl-tRNA(Leu) = N-terminal L-leucyl-L-arginyl-[protein] + tRNA(Leu) + H(+)</text>
        <dbReference type="Rhea" id="RHEA:50416"/>
        <dbReference type="Rhea" id="RHEA-COMP:9613"/>
        <dbReference type="Rhea" id="RHEA-COMP:9622"/>
        <dbReference type="Rhea" id="RHEA-COMP:12672"/>
        <dbReference type="Rhea" id="RHEA-COMP:12673"/>
        <dbReference type="ChEBI" id="CHEBI:15378"/>
        <dbReference type="ChEBI" id="CHEBI:64719"/>
        <dbReference type="ChEBI" id="CHEBI:78442"/>
        <dbReference type="ChEBI" id="CHEBI:78494"/>
        <dbReference type="ChEBI" id="CHEBI:133044"/>
        <dbReference type="EC" id="2.3.2.6"/>
    </reaction>
</comment>
<dbReference type="Gene3D" id="3.40.630.70">
    <property type="entry name" value="Leucyl/phenylalanyl-tRNA-protein transferase, C-terminal domain"/>
    <property type="match status" value="1"/>
</dbReference>
<keyword evidence="2 4" id="KW-0808">Transferase</keyword>
<proteinExistence type="inferred from homology"/>